<evidence type="ECO:0000313" key="6">
    <source>
        <dbReference type="EMBL" id="KAF4956268.1"/>
    </source>
</evidence>
<dbReference type="InterPro" id="IPR025676">
    <property type="entry name" value="Clr5_dom"/>
</dbReference>
<dbReference type="PANTHER" id="PTHR24198">
    <property type="entry name" value="ANKYRIN REPEAT AND PROTEIN KINASE DOMAIN-CONTAINING PROTEIN"/>
    <property type="match status" value="1"/>
</dbReference>
<evidence type="ECO:0000256" key="2">
    <source>
        <dbReference type="ARBA" id="ARBA00023043"/>
    </source>
</evidence>
<dbReference type="InterPro" id="IPR020633">
    <property type="entry name" value="Thymidine_kinase_CS"/>
</dbReference>
<feature type="region of interest" description="Disordered" evidence="4">
    <location>
        <begin position="1117"/>
        <end position="1143"/>
    </location>
</feature>
<evidence type="ECO:0000313" key="7">
    <source>
        <dbReference type="Proteomes" id="UP000622797"/>
    </source>
</evidence>
<dbReference type="Pfam" id="PF12796">
    <property type="entry name" value="Ank_2"/>
    <property type="match status" value="2"/>
</dbReference>
<dbReference type="Gene3D" id="1.25.40.20">
    <property type="entry name" value="Ankyrin repeat-containing domain"/>
    <property type="match status" value="4"/>
</dbReference>
<evidence type="ECO:0000256" key="3">
    <source>
        <dbReference type="PROSITE-ProRule" id="PRU00023"/>
    </source>
</evidence>
<dbReference type="PANTHER" id="PTHR24198:SF165">
    <property type="entry name" value="ANKYRIN REPEAT-CONTAINING PROTEIN-RELATED"/>
    <property type="match status" value="1"/>
</dbReference>
<gene>
    <name evidence="6" type="ORF">FSARC_11624</name>
</gene>
<dbReference type="Proteomes" id="UP000622797">
    <property type="component" value="Unassembled WGS sequence"/>
</dbReference>
<dbReference type="SMART" id="SM00248">
    <property type="entry name" value="ANK"/>
    <property type="match status" value="10"/>
</dbReference>
<feature type="repeat" description="ANK" evidence="3">
    <location>
        <begin position="885"/>
        <end position="917"/>
    </location>
</feature>
<evidence type="ECO:0000256" key="1">
    <source>
        <dbReference type="ARBA" id="ARBA00022737"/>
    </source>
</evidence>
<keyword evidence="7" id="KW-1185">Reference proteome</keyword>
<sequence length="1143" mass="126867">MSTAKSKPNEEQWMEQKSFIRHEYLFKGTSFKDLASLLVTRGLHTTKAQLEYKLKKWRFSKYLDKETWRSIERKINRRKHQGKDSEVIHCGKRIESSKVMKEICRHRETDILAQFILSTLNQITLREGLKPDATAIFQSSNLASSFSIILKTLSKAERTGALAAAPKLASILANAMPEWYPGEHIQTAHSLTTSPRNELIPDYLKVMIYKMSNGLEVEHAEEWDMLIGPFINALMNHRLDLKDVRSQNITTRAFFDTMFQNEIYWATRPDLPRPHHQSNCLQRPLRIIRWLLESGQDPNLSVRWDSSDSSLMPLGSAIRAGHLDLIQLLIRSNARLNGTQDLFDDEDVVDTVLRSYNPDTVKLRILKLLYRHCKSITLEEMLCIGIKLHDMELVLEMLHQNIDTTKYRTRVMDYSDIRVGHETLLSTAVAAGTDFANVVLNHLSDSNQLAEAVTTDVIIEAAIQGNYETFCRLLEVQSLGDVPNAKGISPLLAAVRYGNLAVCELLLSLHGGASPSLVLLAALCGHEELLPLLIRHGADINASISGDDIVAFPSLYAHLGDHLSLAKGGRASILELLSARSTDLDTEPRSKCLETLIEAGARLTGREVTSFAKHWMVGPLKAALSAGGSPDEQNEHGYTALQVALYTSRYHSRYVEKRFAVVETLLQGGAKLVGGEVVTAIRLQDPDLVALLLRSGGTLRDIDSWGASCLEAEISARNSDFLQEVLEASDDDIDAGPICAAIQIKDWALVDRLCTRRHKETEFHLMEGTAVGLAAGSGNLRVLDKLLARFAHPSTMHSAILPPFLAMKAASEQPPHLKKFTSAFVIVTTGASANIHGFRELLQNGGRADIITLVILAGVENSSEYLEVLSKHQLQIDDFASSAYRIKAPLFYAIRAGDAGLAKWLVEAGSDMNECDPNLAHNRSPLQLAVEMGDLDMVGYLLDKGANINAPPAFQNGATALQCAARNGHLGLANQLLHLGARVNARGARHSGSSALEGAAGHGRLDMIELLLYHGAATTGFGRKQLVTAVGRAKRNTFHAAAEWLQSRCGWAKEDEDLMKRERGQCWPGDCKNCRDFCCDEIHGSWDECINDYSPEAEESYAVKCKECYRLKREKGTLEETQEESQTNSRMSTRKTIERFKEE</sequence>
<feature type="domain" description="Clr5" evidence="5">
    <location>
        <begin position="10"/>
        <end position="61"/>
    </location>
</feature>
<dbReference type="AlphaFoldDB" id="A0A8H4WZ75"/>
<dbReference type="PROSITE" id="PS50297">
    <property type="entry name" value="ANK_REP_REGION"/>
    <property type="match status" value="3"/>
</dbReference>
<comment type="caution">
    <text evidence="6">The sequence shown here is derived from an EMBL/GenBank/DDBJ whole genome shotgun (WGS) entry which is preliminary data.</text>
</comment>
<feature type="repeat" description="ANK" evidence="3">
    <location>
        <begin position="309"/>
        <end position="341"/>
    </location>
</feature>
<accession>A0A8H4WZ75</accession>
<feature type="repeat" description="ANK" evidence="3">
    <location>
        <begin position="956"/>
        <end position="988"/>
    </location>
</feature>
<keyword evidence="2 3" id="KW-0040">ANK repeat</keyword>
<dbReference type="EMBL" id="JABEXW010000757">
    <property type="protein sequence ID" value="KAF4956268.1"/>
    <property type="molecule type" value="Genomic_DNA"/>
</dbReference>
<feature type="repeat" description="ANK" evidence="3">
    <location>
        <begin position="921"/>
        <end position="953"/>
    </location>
</feature>
<dbReference type="GO" id="GO:0004797">
    <property type="term" value="F:thymidine kinase activity"/>
    <property type="evidence" value="ECO:0007669"/>
    <property type="project" value="InterPro"/>
</dbReference>
<reference evidence="6" key="2">
    <citation type="submission" date="2020-05" db="EMBL/GenBank/DDBJ databases">
        <authorList>
            <person name="Kim H.-S."/>
            <person name="Proctor R.H."/>
            <person name="Brown D.W."/>
        </authorList>
    </citation>
    <scope>NUCLEOTIDE SEQUENCE</scope>
    <source>
        <strain evidence="6">NRRL 20472</strain>
    </source>
</reference>
<keyword evidence="1" id="KW-0677">Repeat</keyword>
<feature type="repeat" description="ANK" evidence="3">
    <location>
        <begin position="991"/>
        <end position="1016"/>
    </location>
</feature>
<dbReference type="InterPro" id="IPR002110">
    <property type="entry name" value="Ankyrin_rpt"/>
</dbReference>
<dbReference type="Pfam" id="PF14420">
    <property type="entry name" value="Clr5"/>
    <property type="match status" value="1"/>
</dbReference>
<dbReference type="GO" id="GO:0005524">
    <property type="term" value="F:ATP binding"/>
    <property type="evidence" value="ECO:0007669"/>
    <property type="project" value="InterPro"/>
</dbReference>
<organism evidence="6 7">
    <name type="scientific">Fusarium sarcochroum</name>
    <dbReference type="NCBI Taxonomy" id="1208366"/>
    <lineage>
        <taxon>Eukaryota</taxon>
        <taxon>Fungi</taxon>
        <taxon>Dikarya</taxon>
        <taxon>Ascomycota</taxon>
        <taxon>Pezizomycotina</taxon>
        <taxon>Sordariomycetes</taxon>
        <taxon>Hypocreomycetidae</taxon>
        <taxon>Hypocreales</taxon>
        <taxon>Nectriaceae</taxon>
        <taxon>Fusarium</taxon>
        <taxon>Fusarium lateritium species complex</taxon>
    </lineage>
</organism>
<dbReference type="SUPFAM" id="SSF48403">
    <property type="entry name" value="Ankyrin repeat"/>
    <property type="match status" value="3"/>
</dbReference>
<dbReference type="PROSITE" id="PS00603">
    <property type="entry name" value="TK_CELLULAR_TYPE"/>
    <property type="match status" value="1"/>
</dbReference>
<protein>
    <recommendedName>
        <fullName evidence="5">Clr5 domain-containing protein</fullName>
    </recommendedName>
</protein>
<proteinExistence type="predicted"/>
<evidence type="ECO:0000259" key="5">
    <source>
        <dbReference type="Pfam" id="PF14420"/>
    </source>
</evidence>
<dbReference type="PROSITE" id="PS50088">
    <property type="entry name" value="ANK_REPEAT"/>
    <property type="match status" value="6"/>
</dbReference>
<evidence type="ECO:0000256" key="4">
    <source>
        <dbReference type="SAM" id="MobiDB-lite"/>
    </source>
</evidence>
<reference evidence="6" key="1">
    <citation type="journal article" date="2020" name="BMC Genomics">
        <title>Correction to: Identification and distribution of gene clusters required for synthesis of sphingolipid metabolism inhibitors in diverse species of the filamentous fungus Fusarium.</title>
        <authorList>
            <person name="Kim H.S."/>
            <person name="Lohmar J.M."/>
            <person name="Busman M."/>
            <person name="Brown D.W."/>
            <person name="Naumann T.A."/>
            <person name="Divon H.H."/>
            <person name="Lysoe E."/>
            <person name="Uhlig S."/>
            <person name="Proctor R.H."/>
        </authorList>
    </citation>
    <scope>NUCLEOTIDE SEQUENCE</scope>
    <source>
        <strain evidence="6">NRRL 20472</strain>
    </source>
</reference>
<name>A0A8H4WZ75_9HYPO</name>
<dbReference type="InterPro" id="IPR036770">
    <property type="entry name" value="Ankyrin_rpt-contain_sf"/>
</dbReference>
<feature type="repeat" description="ANK" evidence="3">
    <location>
        <begin position="513"/>
        <end position="545"/>
    </location>
</feature>
<dbReference type="OrthoDB" id="539213at2759"/>